<sequence>AWGRAHIGGTHAVGGPTDLTTPLPWRRLYPPRRAIARWGWVSSLSFRQPHLPSPSRRRASRGCVTSPLQPSPWPSLSPPPRLLVAREDEQEVW</sequence>
<gene>
    <name evidence="2" type="ORF">CVT26_013321</name>
</gene>
<evidence type="ECO:0000313" key="2">
    <source>
        <dbReference type="EMBL" id="PPR01629.1"/>
    </source>
</evidence>
<feature type="non-terminal residue" evidence="2">
    <location>
        <position position="1"/>
    </location>
</feature>
<feature type="compositionally biased region" description="Pro residues" evidence="1">
    <location>
        <begin position="69"/>
        <end position="81"/>
    </location>
</feature>
<keyword evidence="3" id="KW-1185">Reference proteome</keyword>
<evidence type="ECO:0000313" key="3">
    <source>
        <dbReference type="Proteomes" id="UP000284706"/>
    </source>
</evidence>
<name>A0A409YF28_9AGAR</name>
<feature type="region of interest" description="Disordered" evidence="1">
    <location>
        <begin position="48"/>
        <end position="81"/>
    </location>
</feature>
<proteinExistence type="predicted"/>
<organism evidence="2 3">
    <name type="scientific">Gymnopilus dilepis</name>
    <dbReference type="NCBI Taxonomy" id="231916"/>
    <lineage>
        <taxon>Eukaryota</taxon>
        <taxon>Fungi</taxon>
        <taxon>Dikarya</taxon>
        <taxon>Basidiomycota</taxon>
        <taxon>Agaricomycotina</taxon>
        <taxon>Agaricomycetes</taxon>
        <taxon>Agaricomycetidae</taxon>
        <taxon>Agaricales</taxon>
        <taxon>Agaricineae</taxon>
        <taxon>Hymenogastraceae</taxon>
        <taxon>Gymnopilus</taxon>
    </lineage>
</organism>
<protein>
    <submittedName>
        <fullName evidence="2">Uncharacterized protein</fullName>
    </submittedName>
</protein>
<comment type="caution">
    <text evidence="2">The sequence shown here is derived from an EMBL/GenBank/DDBJ whole genome shotgun (WGS) entry which is preliminary data.</text>
</comment>
<dbReference type="Proteomes" id="UP000284706">
    <property type="component" value="Unassembled WGS sequence"/>
</dbReference>
<dbReference type="EMBL" id="NHYE01000920">
    <property type="protein sequence ID" value="PPR01629.1"/>
    <property type="molecule type" value="Genomic_DNA"/>
</dbReference>
<reference evidence="2 3" key="1">
    <citation type="journal article" date="2018" name="Evol. Lett.">
        <title>Horizontal gene cluster transfer increased hallucinogenic mushroom diversity.</title>
        <authorList>
            <person name="Reynolds H.T."/>
            <person name="Vijayakumar V."/>
            <person name="Gluck-Thaler E."/>
            <person name="Korotkin H.B."/>
            <person name="Matheny P.B."/>
            <person name="Slot J.C."/>
        </authorList>
    </citation>
    <scope>NUCLEOTIDE SEQUENCE [LARGE SCALE GENOMIC DNA]</scope>
    <source>
        <strain evidence="2 3">SRW20</strain>
    </source>
</reference>
<evidence type="ECO:0000256" key="1">
    <source>
        <dbReference type="SAM" id="MobiDB-lite"/>
    </source>
</evidence>
<accession>A0A409YF28</accession>
<feature type="region of interest" description="Disordered" evidence="1">
    <location>
        <begin position="1"/>
        <end position="22"/>
    </location>
</feature>
<dbReference type="InParanoid" id="A0A409YF28"/>
<dbReference type="AlphaFoldDB" id="A0A409YF28"/>